<feature type="region of interest" description="Disordered" evidence="1">
    <location>
        <begin position="1"/>
        <end position="234"/>
    </location>
</feature>
<feature type="compositionally biased region" description="Basic and acidic residues" evidence="1">
    <location>
        <begin position="40"/>
        <end position="54"/>
    </location>
</feature>
<dbReference type="Proteomes" id="UP000238348">
    <property type="component" value="Chromosome"/>
</dbReference>
<reference evidence="2 3" key="1">
    <citation type="submission" date="2015-09" db="EMBL/GenBank/DDBJ databases">
        <title>Sorangium comparison.</title>
        <authorList>
            <person name="Zaburannyi N."/>
            <person name="Bunk B."/>
            <person name="Overmann J."/>
            <person name="Mueller R."/>
        </authorList>
    </citation>
    <scope>NUCLEOTIDE SEQUENCE [LARGE SCALE GENOMIC DNA]</scope>
    <source>
        <strain evidence="2 3">So ce26</strain>
    </source>
</reference>
<feature type="compositionally biased region" description="Basic and acidic residues" evidence="1">
    <location>
        <begin position="299"/>
        <end position="321"/>
    </location>
</feature>
<sequence>MRSVPPDSKTLDASWGLDEAGELDDTQPIVSQELLGHPGFPREEPSSRRVDRADTPPSGVPYPPDPEGKITLPPPIPVSDYVAKMMTRRPHSSSEMTAQRGRQSEGPPEVYPPVPPRKTIPWEPPPGGAFQGKHGASTREPPQLGLECDEPGVPSRPGGRMGFGSFAEPEFDLGPEVDDELIRDSSPTFPHRFGELDFMDGPPIEPRGARIPPAPRGRAAGADDVEGPGIDFRLDLGLGFEEPGLTAEEQPITPPPGTLRYGLIVEDDEPAFRGGTGALAGSTSYRVSGDGQSAPRAPRPLDSDRAPAASHRGDRGIHARATEPQLSAQGPREQMQHRFDLGDFGGALVLAEGLLEENPKDWMARQYADSCVEMLRQMYQARLGDGSRVLRLAVSPDQLRSLNLDHRTGFLLSCIDGYSSIDEILDVSGMQMLEALRILYELVQEGIVCSA</sequence>
<evidence type="ECO:0008006" key="4">
    <source>
        <dbReference type="Google" id="ProtNLM"/>
    </source>
</evidence>
<gene>
    <name evidence="2" type="ORF">SOCE26_027570</name>
</gene>
<name>A0A2L0EPW2_SORCE</name>
<feature type="compositionally biased region" description="Pro residues" evidence="1">
    <location>
        <begin position="109"/>
        <end position="127"/>
    </location>
</feature>
<organism evidence="2 3">
    <name type="scientific">Sorangium cellulosum</name>
    <name type="common">Polyangium cellulosum</name>
    <dbReference type="NCBI Taxonomy" id="56"/>
    <lineage>
        <taxon>Bacteria</taxon>
        <taxon>Pseudomonadati</taxon>
        <taxon>Myxococcota</taxon>
        <taxon>Polyangia</taxon>
        <taxon>Polyangiales</taxon>
        <taxon>Polyangiaceae</taxon>
        <taxon>Sorangium</taxon>
    </lineage>
</organism>
<feature type="region of interest" description="Disordered" evidence="1">
    <location>
        <begin position="272"/>
        <end position="331"/>
    </location>
</feature>
<evidence type="ECO:0000256" key="1">
    <source>
        <dbReference type="SAM" id="MobiDB-lite"/>
    </source>
</evidence>
<feature type="compositionally biased region" description="Acidic residues" evidence="1">
    <location>
        <begin position="169"/>
        <end position="181"/>
    </location>
</feature>
<evidence type="ECO:0000313" key="2">
    <source>
        <dbReference type="EMBL" id="AUX41347.1"/>
    </source>
</evidence>
<dbReference type="EMBL" id="CP012673">
    <property type="protein sequence ID" value="AUX41347.1"/>
    <property type="molecule type" value="Genomic_DNA"/>
</dbReference>
<dbReference type="AlphaFoldDB" id="A0A2L0EPW2"/>
<accession>A0A2L0EPW2</accession>
<proteinExistence type="predicted"/>
<protein>
    <recommendedName>
        <fullName evidence="4">No similarity</fullName>
    </recommendedName>
</protein>
<evidence type="ECO:0000313" key="3">
    <source>
        <dbReference type="Proteomes" id="UP000238348"/>
    </source>
</evidence>